<evidence type="ECO:0000259" key="14">
    <source>
        <dbReference type="Pfam" id="PF04039"/>
    </source>
</evidence>
<dbReference type="Pfam" id="PF00361">
    <property type="entry name" value="Proton_antipo_M"/>
    <property type="match status" value="1"/>
</dbReference>
<evidence type="ECO:0000259" key="13">
    <source>
        <dbReference type="Pfam" id="PF00662"/>
    </source>
</evidence>
<evidence type="ECO:0000256" key="5">
    <source>
        <dbReference type="ARBA" id="ARBA00022692"/>
    </source>
</evidence>
<dbReference type="PANTHER" id="PTHR43373:SF1">
    <property type="entry name" value="NA(+)_H(+) ANTIPORTER SUBUNIT A"/>
    <property type="match status" value="1"/>
</dbReference>
<accession>A0A418MZL4</accession>
<evidence type="ECO:0000256" key="6">
    <source>
        <dbReference type="ARBA" id="ARBA00022989"/>
    </source>
</evidence>
<dbReference type="EMBL" id="QXEC01000003">
    <property type="protein sequence ID" value="RIV40249.1"/>
    <property type="molecule type" value="Genomic_DNA"/>
</dbReference>
<keyword evidence="6 11" id="KW-1133">Transmembrane helix</keyword>
<evidence type="ECO:0000256" key="8">
    <source>
        <dbReference type="ARBA" id="ARBA00023136"/>
    </source>
</evidence>
<evidence type="ECO:0000259" key="15">
    <source>
        <dbReference type="Pfam" id="PF13244"/>
    </source>
</evidence>
<proteinExistence type="predicted"/>
<feature type="compositionally biased region" description="Basic and acidic residues" evidence="10">
    <location>
        <begin position="922"/>
        <end position="934"/>
    </location>
</feature>
<organism evidence="17 18">
    <name type="scientific">Micromonospora radicis</name>
    <dbReference type="NCBI Taxonomy" id="1894971"/>
    <lineage>
        <taxon>Bacteria</taxon>
        <taxon>Bacillati</taxon>
        <taxon>Actinomycetota</taxon>
        <taxon>Actinomycetes</taxon>
        <taxon>Micromonosporales</taxon>
        <taxon>Micromonosporaceae</taxon>
        <taxon>Micromonospora</taxon>
    </lineage>
</organism>
<evidence type="ECO:0000313" key="17">
    <source>
        <dbReference type="EMBL" id="RIV40249.1"/>
    </source>
</evidence>
<dbReference type="GO" id="GO:0015297">
    <property type="term" value="F:antiporter activity"/>
    <property type="evidence" value="ECO:0007669"/>
    <property type="project" value="UniProtKB-KW"/>
</dbReference>
<keyword evidence="18" id="KW-1185">Reference proteome</keyword>
<dbReference type="PRINTS" id="PR01434">
    <property type="entry name" value="NADHDHGNASE5"/>
</dbReference>
<feature type="transmembrane region" description="Helical" evidence="11">
    <location>
        <begin position="561"/>
        <end position="582"/>
    </location>
</feature>
<keyword evidence="2" id="KW-0813">Transport</keyword>
<dbReference type="InterPro" id="IPR025383">
    <property type="entry name" value="MrpA_C/MbhD"/>
</dbReference>
<dbReference type="Proteomes" id="UP000283832">
    <property type="component" value="Unassembled WGS sequence"/>
</dbReference>
<feature type="transmembrane region" description="Helical" evidence="11">
    <location>
        <begin position="73"/>
        <end position="92"/>
    </location>
</feature>
<gene>
    <name evidence="17" type="ORF">D2L64_05200</name>
</gene>
<feature type="transmembrane region" description="Helical" evidence="11">
    <location>
        <begin position="614"/>
        <end position="633"/>
    </location>
</feature>
<feature type="domain" description="MrpA C-terminal/MbhD" evidence="15">
    <location>
        <begin position="597"/>
        <end position="661"/>
    </location>
</feature>
<feature type="transmembrane region" description="Helical" evidence="11">
    <location>
        <begin position="639"/>
        <end position="660"/>
    </location>
</feature>
<feature type="transmembrane region" description="Helical" evidence="11">
    <location>
        <begin position="236"/>
        <end position="257"/>
    </location>
</feature>
<dbReference type="Pfam" id="PF20501">
    <property type="entry name" value="MbhE"/>
    <property type="match status" value="1"/>
</dbReference>
<dbReference type="InterPro" id="IPR007182">
    <property type="entry name" value="MnhB"/>
</dbReference>
<dbReference type="InterPro" id="IPR001516">
    <property type="entry name" value="Proton_antipo_N"/>
</dbReference>
<feature type="domain" description="NADH:quinone oxidoreductase/Mrp antiporter transmembrane" evidence="12">
    <location>
        <begin position="122"/>
        <end position="399"/>
    </location>
</feature>
<dbReference type="InterPro" id="IPR001750">
    <property type="entry name" value="ND/Mrp_TM"/>
</dbReference>
<feature type="transmembrane region" description="Helical" evidence="11">
    <location>
        <begin position="446"/>
        <end position="473"/>
    </location>
</feature>
<sequence length="934" mass="95987">MSLILVLLLVAGLVPLVPVLTRLVGRQAGWLLGAGLLLAAVLLTRVGPGSGTISESVAWMPTVDVSLRLRLDGLSMLFALLVLGIGAVIMVYSTSYLTGRRPTGFYALMTGFAAAMLLLVLADDLVVLWVAWELTTVCSYLLIARSGPNAGGPATRTLLVTVAGGLSLLGAVAVVAAKTGTTDLTAALAHPSWSGDPLFAGTVAALVAVAAMTKAAQFPFHSWLADAMVAPAPVSAYLHAAAMVKAGIYLLMVFAGAASHSPLWPVLLVSVGLLTALLGGLFALQRHDMKELLAYSTVSQLGLLVAVIGIGTTEAMLAASVHVVAHALFKSAAFMHVGLMERRIGTRDLRRLRGLGRSMPWAATMIALAAASMAGILPTLGFISKELIFEALLGAPAAAAIGWLAALVATVGAVLTMAYSARLILTILPGPAPAARPWRETASMSAAISLTALAGAGFGIAAWLLTDLVAAAAAGTAGTTVDQVGSLYLWHGFSVPLLLSVAAITAGVLLTVWRGPADRLLDRRLFPGSGVRAVQALHDGTIAVGRRVGAATRTDAPAAHLAVPVALLGSAGLGVLAIWPGWPTTMRPHAIDVGLLVVLVVGVVTVVRARVRLTAVIAAGVVGFSVAVWFFVLGASDVALTQLLVEILTVVIMVLVLRRMRPHFAPVRARRTILAAGVALAAGTTATLTTLAFTGHRPLSPAGEYFLREAPGLTGGTNIVNTILVDFRALDTLGELVVLAVGALAVTALLTANPPAADNPLTAARNPLSDPLRNAVFLTVLDRLLVPLMLLGSLYALLRGHTAPGGGFIAALVGACALALAYLSAAANRSGLLHRPYLAIAGSGIVVAVGTGLLGLFDASFLRPLHAELLGVKLTTALIFDVGVYLAVFGVILAALRLLGTPSADLPGGPARNHPRQPRTAQRAEVREAEGAVS</sequence>
<feature type="domain" description="NADH-Ubiquinone oxidoreductase (complex I) chain 5 N-terminal" evidence="13">
    <location>
        <begin position="59"/>
        <end position="99"/>
    </location>
</feature>
<evidence type="ECO:0000256" key="2">
    <source>
        <dbReference type="ARBA" id="ARBA00022448"/>
    </source>
</evidence>
<evidence type="ECO:0000256" key="7">
    <source>
        <dbReference type="ARBA" id="ARBA00023065"/>
    </source>
</evidence>
<dbReference type="Pfam" id="PF04039">
    <property type="entry name" value="MnhB"/>
    <property type="match status" value="1"/>
</dbReference>
<keyword evidence="7" id="KW-0406">Ion transport</keyword>
<keyword evidence="5 9" id="KW-0812">Transmembrane</keyword>
<feature type="transmembrane region" description="Helical" evidence="11">
    <location>
        <begin position="403"/>
        <end position="425"/>
    </location>
</feature>
<evidence type="ECO:0000256" key="9">
    <source>
        <dbReference type="RuleBase" id="RU000320"/>
    </source>
</evidence>
<feature type="transmembrane region" description="Helical" evidence="11">
    <location>
        <begin position="672"/>
        <end position="693"/>
    </location>
</feature>
<feature type="transmembrane region" description="Helical" evidence="11">
    <location>
        <begin position="197"/>
        <end position="216"/>
    </location>
</feature>
<feature type="transmembrane region" description="Helical" evidence="11">
    <location>
        <begin position="361"/>
        <end position="383"/>
    </location>
</feature>
<keyword evidence="8 11" id="KW-0472">Membrane</keyword>
<evidence type="ECO:0000313" key="18">
    <source>
        <dbReference type="Proteomes" id="UP000283832"/>
    </source>
</evidence>
<feature type="domain" description="Na+/H+ antiporter MnhB subunit-related protein" evidence="14">
    <location>
        <begin position="778"/>
        <end position="893"/>
    </location>
</feature>
<feature type="transmembrane region" description="Helical" evidence="11">
    <location>
        <begin position="588"/>
        <end position="607"/>
    </location>
</feature>
<feature type="transmembrane region" description="Helical" evidence="11">
    <location>
        <begin position="157"/>
        <end position="177"/>
    </location>
</feature>
<dbReference type="Pfam" id="PF00662">
    <property type="entry name" value="Proton_antipo_N"/>
    <property type="match status" value="1"/>
</dbReference>
<dbReference type="OrthoDB" id="9811798at2"/>
<dbReference type="Pfam" id="PF13244">
    <property type="entry name" value="MbhD"/>
    <property type="match status" value="1"/>
</dbReference>
<feature type="transmembrane region" description="Helical" evidence="11">
    <location>
        <begin position="493"/>
        <end position="513"/>
    </location>
</feature>
<dbReference type="RefSeq" id="WP_119573543.1">
    <property type="nucleotide sequence ID" value="NZ_QXEC01000003.1"/>
</dbReference>
<dbReference type="AlphaFoldDB" id="A0A418MZL4"/>
<feature type="transmembrane region" description="Helical" evidence="11">
    <location>
        <begin position="127"/>
        <end position="145"/>
    </location>
</feature>
<feature type="transmembrane region" description="Helical" evidence="11">
    <location>
        <begin position="775"/>
        <end position="798"/>
    </location>
</feature>
<feature type="region of interest" description="Disordered" evidence="10">
    <location>
        <begin position="907"/>
        <end position="934"/>
    </location>
</feature>
<evidence type="ECO:0000256" key="1">
    <source>
        <dbReference type="ARBA" id="ARBA00004651"/>
    </source>
</evidence>
<evidence type="ECO:0000256" key="3">
    <source>
        <dbReference type="ARBA" id="ARBA00022449"/>
    </source>
</evidence>
<reference evidence="17 18" key="1">
    <citation type="submission" date="2018-08" db="EMBL/GenBank/DDBJ databases">
        <title>Jishengella sp. nov., isolated from a root of Azadirachta indica A. Juss. var. siamensis Valenton.</title>
        <authorList>
            <person name="Kuncharoen N."/>
            <person name="Tanasupawat S."/>
            <person name="Kudo T."/>
            <person name="Ohkuma M."/>
        </authorList>
    </citation>
    <scope>NUCLEOTIDE SEQUENCE [LARGE SCALE GENOMIC DNA]</scope>
    <source>
        <strain evidence="17 18">AZ1-13</strain>
    </source>
</reference>
<dbReference type="GO" id="GO:0006811">
    <property type="term" value="P:monoatomic ion transport"/>
    <property type="evidence" value="ECO:0007669"/>
    <property type="project" value="UniProtKB-KW"/>
</dbReference>
<dbReference type="GO" id="GO:0005886">
    <property type="term" value="C:plasma membrane"/>
    <property type="evidence" value="ECO:0007669"/>
    <property type="project" value="UniProtKB-SubCell"/>
</dbReference>
<evidence type="ECO:0000256" key="4">
    <source>
        <dbReference type="ARBA" id="ARBA00022475"/>
    </source>
</evidence>
<keyword evidence="3" id="KW-0050">Antiport</keyword>
<evidence type="ECO:0000259" key="12">
    <source>
        <dbReference type="Pfam" id="PF00361"/>
    </source>
</evidence>
<feature type="transmembrane region" description="Helical" evidence="11">
    <location>
        <begin position="837"/>
        <end position="857"/>
    </location>
</feature>
<comment type="caution">
    <text evidence="17">The sequence shown here is derived from an EMBL/GenBank/DDBJ whole genome shotgun (WGS) entry which is preliminary data.</text>
</comment>
<dbReference type="PANTHER" id="PTHR43373">
    <property type="entry name" value="NA(+)/H(+) ANTIPORTER SUBUNIT"/>
    <property type="match status" value="1"/>
</dbReference>
<keyword evidence="4" id="KW-1003">Cell membrane</keyword>
<evidence type="ECO:0000256" key="11">
    <source>
        <dbReference type="SAM" id="Phobius"/>
    </source>
</evidence>
<feature type="transmembrane region" description="Helical" evidence="11">
    <location>
        <begin position="317"/>
        <end position="340"/>
    </location>
</feature>
<comment type="subcellular location">
    <subcellularLocation>
        <location evidence="1">Cell membrane</location>
        <topology evidence="1">Multi-pass membrane protein</topology>
    </subcellularLocation>
    <subcellularLocation>
        <location evidence="9">Membrane</location>
        <topology evidence="9">Multi-pass membrane protein</topology>
    </subcellularLocation>
</comment>
<evidence type="ECO:0000259" key="16">
    <source>
        <dbReference type="Pfam" id="PF20501"/>
    </source>
</evidence>
<dbReference type="NCBIfam" id="NF009290">
    <property type="entry name" value="PRK12650.1"/>
    <property type="match status" value="1"/>
</dbReference>
<feature type="transmembrane region" description="Helical" evidence="11">
    <location>
        <begin position="292"/>
        <end position="311"/>
    </location>
</feature>
<feature type="domain" description="MrpA C-terminal/MbhE" evidence="16">
    <location>
        <begin position="676"/>
        <end position="759"/>
    </location>
</feature>
<dbReference type="InterPro" id="IPR046806">
    <property type="entry name" value="MrpA_C/MbhE"/>
</dbReference>
<feature type="transmembrane region" description="Helical" evidence="11">
    <location>
        <begin position="877"/>
        <end position="899"/>
    </location>
</feature>
<feature type="transmembrane region" description="Helical" evidence="11">
    <location>
        <begin position="263"/>
        <end position="285"/>
    </location>
</feature>
<name>A0A418MZL4_9ACTN</name>
<feature type="transmembrane region" description="Helical" evidence="11">
    <location>
        <begin position="736"/>
        <end position="754"/>
    </location>
</feature>
<feature type="transmembrane region" description="Helical" evidence="11">
    <location>
        <begin position="804"/>
        <end position="825"/>
    </location>
</feature>
<feature type="transmembrane region" description="Helical" evidence="11">
    <location>
        <begin position="104"/>
        <end position="121"/>
    </location>
</feature>
<evidence type="ECO:0000256" key="10">
    <source>
        <dbReference type="SAM" id="MobiDB-lite"/>
    </source>
</evidence>
<protein>
    <submittedName>
        <fullName evidence="17">DUF4040 family protein</fullName>
    </submittedName>
</protein>
<dbReference type="InterPro" id="IPR050616">
    <property type="entry name" value="CPA3_Na-H_Antiporter_A"/>
</dbReference>